<evidence type="ECO:0000313" key="3">
    <source>
        <dbReference type="Proteomes" id="UP000008311"/>
    </source>
</evidence>
<organism evidence="2 3">
    <name type="scientific">Ricinus communis</name>
    <name type="common">Castor bean</name>
    <dbReference type="NCBI Taxonomy" id="3988"/>
    <lineage>
        <taxon>Eukaryota</taxon>
        <taxon>Viridiplantae</taxon>
        <taxon>Streptophyta</taxon>
        <taxon>Embryophyta</taxon>
        <taxon>Tracheophyta</taxon>
        <taxon>Spermatophyta</taxon>
        <taxon>Magnoliopsida</taxon>
        <taxon>eudicotyledons</taxon>
        <taxon>Gunneridae</taxon>
        <taxon>Pentapetalae</taxon>
        <taxon>rosids</taxon>
        <taxon>fabids</taxon>
        <taxon>Malpighiales</taxon>
        <taxon>Euphorbiaceae</taxon>
        <taxon>Acalyphoideae</taxon>
        <taxon>Acalypheae</taxon>
        <taxon>Ricinus</taxon>
    </lineage>
</organism>
<proteinExistence type="predicted"/>
<feature type="chain" id="PRO_5002890283" evidence="1">
    <location>
        <begin position="18"/>
        <end position="62"/>
    </location>
</feature>
<name>B9TJB0_RICCO</name>
<keyword evidence="3" id="KW-1185">Reference proteome</keyword>
<dbReference type="EMBL" id="EQ983641">
    <property type="protein sequence ID" value="EEF24056.1"/>
    <property type="molecule type" value="Genomic_DNA"/>
</dbReference>
<accession>B9TJB0</accession>
<sequence length="62" mass="6675">MVLKMLKILLLAGGIDDDEEIVVHMGNHQVVEDAALVVGEEAIALAAFGETEDVDRHEAFEG</sequence>
<dbReference type="Proteomes" id="UP000008311">
    <property type="component" value="Unassembled WGS sequence"/>
</dbReference>
<protein>
    <submittedName>
        <fullName evidence="2">Uncharacterized protein</fullName>
    </submittedName>
</protein>
<gene>
    <name evidence="2" type="ORF">RCOM_1872620</name>
</gene>
<dbReference type="AlphaFoldDB" id="B9TJB0"/>
<evidence type="ECO:0000256" key="1">
    <source>
        <dbReference type="SAM" id="SignalP"/>
    </source>
</evidence>
<dbReference type="InParanoid" id="B9TJB0"/>
<evidence type="ECO:0000313" key="2">
    <source>
        <dbReference type="EMBL" id="EEF24056.1"/>
    </source>
</evidence>
<feature type="signal peptide" evidence="1">
    <location>
        <begin position="1"/>
        <end position="17"/>
    </location>
</feature>
<keyword evidence="1" id="KW-0732">Signal</keyword>
<reference evidence="3" key="1">
    <citation type="journal article" date="2010" name="Nat. Biotechnol.">
        <title>Draft genome sequence of the oilseed species Ricinus communis.</title>
        <authorList>
            <person name="Chan A.P."/>
            <person name="Crabtree J."/>
            <person name="Zhao Q."/>
            <person name="Lorenzi H."/>
            <person name="Orvis J."/>
            <person name="Puiu D."/>
            <person name="Melake-Berhan A."/>
            <person name="Jones K.M."/>
            <person name="Redman J."/>
            <person name="Chen G."/>
            <person name="Cahoon E.B."/>
            <person name="Gedil M."/>
            <person name="Stanke M."/>
            <person name="Haas B.J."/>
            <person name="Wortman J.R."/>
            <person name="Fraser-Liggett C.M."/>
            <person name="Ravel J."/>
            <person name="Rabinowicz P.D."/>
        </authorList>
    </citation>
    <scope>NUCLEOTIDE SEQUENCE [LARGE SCALE GENOMIC DNA]</scope>
    <source>
        <strain evidence="3">cv. Hale</strain>
    </source>
</reference>